<name>A0A0C1FI20_9SPHI</name>
<protein>
    <submittedName>
        <fullName evidence="1">Uncharacterized protein</fullName>
    </submittedName>
</protein>
<keyword evidence="2" id="KW-1185">Reference proteome</keyword>
<evidence type="ECO:0000313" key="1">
    <source>
        <dbReference type="EMBL" id="KIA92602.1"/>
    </source>
</evidence>
<dbReference type="EMBL" id="JSYN01000019">
    <property type="protein sequence ID" value="KIA92602.1"/>
    <property type="molecule type" value="Genomic_DNA"/>
</dbReference>
<proteinExistence type="predicted"/>
<evidence type="ECO:0000313" key="2">
    <source>
        <dbReference type="Proteomes" id="UP000031246"/>
    </source>
</evidence>
<comment type="caution">
    <text evidence="1">The sequence shown here is derived from an EMBL/GenBank/DDBJ whole genome shotgun (WGS) entry which is preliminary data.</text>
</comment>
<organism evidence="1 2">
    <name type="scientific">Pedobacter kyungheensis</name>
    <dbReference type="NCBI Taxonomy" id="1069985"/>
    <lineage>
        <taxon>Bacteria</taxon>
        <taxon>Pseudomonadati</taxon>
        <taxon>Bacteroidota</taxon>
        <taxon>Sphingobacteriia</taxon>
        <taxon>Sphingobacteriales</taxon>
        <taxon>Sphingobacteriaceae</taxon>
        <taxon>Pedobacter</taxon>
    </lineage>
</organism>
<dbReference type="Proteomes" id="UP000031246">
    <property type="component" value="Unassembled WGS sequence"/>
</dbReference>
<accession>A0A0C1FI20</accession>
<dbReference type="AlphaFoldDB" id="A0A0C1FI20"/>
<reference evidence="1 2" key="1">
    <citation type="submission" date="2014-10" db="EMBL/GenBank/DDBJ databases">
        <title>Pedobacter Kyungheensis.</title>
        <authorList>
            <person name="Anderson B.M."/>
            <person name="Newman J.D."/>
        </authorList>
    </citation>
    <scope>NUCLEOTIDE SEQUENCE [LARGE SCALE GENOMIC DNA]</scope>
    <source>
        <strain evidence="1 2">KACC 16221</strain>
    </source>
</reference>
<dbReference type="OrthoDB" id="1333924at2"/>
<sequence length="247" mass="28866">MTFYDRYISGETEGVYADIEKLGEEAFSPDYYADIEKVLTETFHRVKFNLDIIYKALLDIDYVFWKDEFGNDEAYQHPVLDTKELLGILEQQINPIGKLPMSIRMFYEIVGSCNLAWNYNEDANILWEMADPLQIAPLTDCIAQVTDEYWPEEMEDYIQDQDFGYAFLELSADNLHKDNISGGAPYALQLKKEKSIDSNFLNEPNNTTFINYLRICFEHCGFPGMSENDNPRFKQFFDRVKPQLQKI</sequence>
<dbReference type="RefSeq" id="WP_039478170.1">
    <property type="nucleotide sequence ID" value="NZ_JSYN01000019.1"/>
</dbReference>
<gene>
    <name evidence="1" type="ORF">OC25_16305</name>
</gene>